<evidence type="ECO:0000313" key="4">
    <source>
        <dbReference type="Proteomes" id="UP001396334"/>
    </source>
</evidence>
<proteinExistence type="predicted"/>
<dbReference type="EMBL" id="JBBPBN010001035">
    <property type="protein sequence ID" value="KAK8480416.1"/>
    <property type="molecule type" value="Genomic_DNA"/>
</dbReference>
<feature type="signal peptide" evidence="1">
    <location>
        <begin position="1"/>
        <end position="30"/>
    </location>
</feature>
<gene>
    <name evidence="3" type="ORF">V6N11_057117</name>
</gene>
<evidence type="ECO:0000259" key="2">
    <source>
        <dbReference type="Pfam" id="PF25884"/>
    </source>
</evidence>
<evidence type="ECO:0000313" key="3">
    <source>
        <dbReference type="EMBL" id="KAK8480416.1"/>
    </source>
</evidence>
<accession>A0ABR1ZIQ0</accession>
<dbReference type="InterPro" id="IPR045285">
    <property type="entry name" value="At5g19230-like"/>
</dbReference>
<protein>
    <recommendedName>
        <fullName evidence="2">Uncharacterized GPI-anchored protein At5g19230-like domain-containing protein</fullName>
    </recommendedName>
</protein>
<keyword evidence="4" id="KW-1185">Reference proteome</keyword>
<reference evidence="3 4" key="1">
    <citation type="journal article" date="2024" name="G3 (Bethesda)">
        <title>Genome assembly of Hibiscus sabdariffa L. provides insights into metabolisms of medicinal natural products.</title>
        <authorList>
            <person name="Kim T."/>
        </authorList>
    </citation>
    <scope>NUCLEOTIDE SEQUENCE [LARGE SCALE GENOMIC DNA]</scope>
    <source>
        <strain evidence="3">TK-2024</strain>
        <tissue evidence="3">Old leaves</tissue>
    </source>
</reference>
<dbReference type="PANTHER" id="PTHR33976">
    <property type="entry name" value="OS07G0645000 PROTEIN"/>
    <property type="match status" value="1"/>
</dbReference>
<name>A0ABR1ZIQ0_9ROSI</name>
<dbReference type="Pfam" id="PF25884">
    <property type="entry name" value="At5g19230"/>
    <property type="match status" value="1"/>
</dbReference>
<keyword evidence="1" id="KW-0732">Signal</keyword>
<organism evidence="3 4">
    <name type="scientific">Hibiscus sabdariffa</name>
    <name type="common">roselle</name>
    <dbReference type="NCBI Taxonomy" id="183260"/>
    <lineage>
        <taxon>Eukaryota</taxon>
        <taxon>Viridiplantae</taxon>
        <taxon>Streptophyta</taxon>
        <taxon>Embryophyta</taxon>
        <taxon>Tracheophyta</taxon>
        <taxon>Spermatophyta</taxon>
        <taxon>Magnoliopsida</taxon>
        <taxon>eudicotyledons</taxon>
        <taxon>Gunneridae</taxon>
        <taxon>Pentapetalae</taxon>
        <taxon>rosids</taxon>
        <taxon>malvids</taxon>
        <taxon>Malvales</taxon>
        <taxon>Malvaceae</taxon>
        <taxon>Malvoideae</taxon>
        <taxon>Hibiscus</taxon>
    </lineage>
</organism>
<evidence type="ECO:0000256" key="1">
    <source>
        <dbReference type="SAM" id="SignalP"/>
    </source>
</evidence>
<feature type="chain" id="PRO_5045243521" description="Uncharacterized GPI-anchored protein At5g19230-like domain-containing protein" evidence="1">
    <location>
        <begin position="31"/>
        <end position="199"/>
    </location>
</feature>
<dbReference type="InterPro" id="IPR059083">
    <property type="entry name" value="At5g19230_dom"/>
</dbReference>
<sequence>MAASSSLKQRSQFLCVLFFVIFLLSHAVYSDDEEDNLLQGLNSFRTSANIPAFTKNDNAHCVAKKIADDMDDDKHPCTNPGSSSGNEAGRLSDYPKAVSKCNIDNNTTSDVVVLPVCVPHLVPTLVLTNFTRTHYSRYINDSSFTGIGLSSEDDWMVAVLVSNTPTGSLASGAHSYGKSGLSHYMVFLLLGLVVRLNLV</sequence>
<dbReference type="PANTHER" id="PTHR33976:SF2">
    <property type="entry name" value="GLYCOPROTEIN MEMBRANE GPI-ANCHORED"/>
    <property type="match status" value="1"/>
</dbReference>
<comment type="caution">
    <text evidence="3">The sequence shown here is derived from an EMBL/GenBank/DDBJ whole genome shotgun (WGS) entry which is preliminary data.</text>
</comment>
<feature type="domain" description="Uncharacterized GPI-anchored protein At5g19230-like" evidence="2">
    <location>
        <begin position="34"/>
        <end position="160"/>
    </location>
</feature>
<dbReference type="Proteomes" id="UP001396334">
    <property type="component" value="Unassembled WGS sequence"/>
</dbReference>